<dbReference type="InterPro" id="IPR036388">
    <property type="entry name" value="WH-like_DNA-bd_sf"/>
</dbReference>
<name>A0A1B1BIC1_9MICO</name>
<keyword evidence="5" id="KW-1185">Reference proteome</keyword>
<dbReference type="Proteomes" id="UP000092582">
    <property type="component" value="Chromosome 1"/>
</dbReference>
<dbReference type="InterPro" id="IPR011990">
    <property type="entry name" value="TPR-like_helical_dom_sf"/>
</dbReference>
<evidence type="ECO:0000256" key="2">
    <source>
        <dbReference type="SAM" id="MobiDB-lite"/>
    </source>
</evidence>
<evidence type="ECO:0000259" key="3">
    <source>
        <dbReference type="PROSITE" id="PS50043"/>
    </source>
</evidence>
<dbReference type="InterPro" id="IPR000792">
    <property type="entry name" value="Tscrpt_reg_LuxR_C"/>
</dbReference>
<dbReference type="InterPro" id="IPR016032">
    <property type="entry name" value="Sig_transdc_resp-reg_C-effctor"/>
</dbReference>
<keyword evidence="1" id="KW-0238">DNA-binding</keyword>
<dbReference type="Gene3D" id="1.25.40.10">
    <property type="entry name" value="Tetratricopeptide repeat domain"/>
    <property type="match status" value="1"/>
</dbReference>
<evidence type="ECO:0000313" key="5">
    <source>
        <dbReference type="Proteomes" id="UP000092582"/>
    </source>
</evidence>
<accession>A0A1B1BIC1</accession>
<sequence>MVVRLAEQSKLLSAAVQALDGVTTVVTLEGEPGAGVTWLVRDLLHTVPDFTVVRGAAALSALVGAVDEPTIVLIDDAQELEPEQADWAAGLIGSLRSVPLLVIVAGHTGQSSLIARLRVASSRDGRGRVIRLPGFTAQQCIELAAEHGIVQLDPARANLITELTDGNPHHLVTMFEQLGRRLHASIPRDLPVPDGYADHLAAQLTVLEEPTRALLELLSVTGRPLAVSILVEIAARLSLPVSVDGALASGLVEMLDEEGQRELGFTSERARTGIRRGIDAPRARELNAAIARSMSGWAQLEHRLAATEHTDDELAADLEVEGDRNAATGRYPSAARIYSRASGVTSSSADRERRLLRAGAYAFFADDAELAGTLAESVARCSPGPGRTIVLGGLGYLLGNFPETLALVQEGLAQGAPADARRPTRDEVLFVAGVVASIRLATLDIGGTIAASAAALAAAPSEPGAVSPADARLRLAWGFALWISGDRDQAMLVLNPLIGLPLNRPERADALVIVGQQQFYGGLDRAALHTFDLAIESARASQALHVLPLGLALRAQVHYSLGQWDSAMLDAQAVLAHTTASRNGNHDGIAHGVIAMLAAQAGQLDEAQRAVRVGARLAVERPLPQHHVGAAVAAAVVERAGGHPHAVIQALAPLLGGSLDIATTATGYTGWRAMQAEALITLGSLDQAQAVIDRLETESGSRAFGYPDWLRGLLAEARGQRMIAARHFAAAVSTGVETVTPFAHALALRALAGSLLARGNVDDGAAAKREADRLFGRLGAAAYLPVAAATAAALPALAGWPTLTPRERDTVLLASGGQLNREIASSMHVSVKTVEKHLANALAKLGLRSRRELAGRAAPETATPPERGAPAVVLVS</sequence>
<dbReference type="PRINTS" id="PR00038">
    <property type="entry name" value="HTHLUXR"/>
</dbReference>
<dbReference type="SUPFAM" id="SSF52540">
    <property type="entry name" value="P-loop containing nucleoside triphosphate hydrolases"/>
    <property type="match status" value="1"/>
</dbReference>
<dbReference type="EMBL" id="CP016282">
    <property type="protein sequence ID" value="ANP72283.1"/>
    <property type="molecule type" value="Genomic_DNA"/>
</dbReference>
<proteinExistence type="predicted"/>
<dbReference type="InterPro" id="IPR039420">
    <property type="entry name" value="WalR-like"/>
</dbReference>
<dbReference type="SMART" id="SM00421">
    <property type="entry name" value="HTH_LUXR"/>
    <property type="match status" value="1"/>
</dbReference>
<dbReference type="GO" id="GO:0003677">
    <property type="term" value="F:DNA binding"/>
    <property type="evidence" value="ECO:0007669"/>
    <property type="project" value="UniProtKB-KW"/>
</dbReference>
<dbReference type="OrthoDB" id="134933at2"/>
<feature type="region of interest" description="Disordered" evidence="2">
    <location>
        <begin position="854"/>
        <end position="876"/>
    </location>
</feature>
<dbReference type="PROSITE" id="PS00622">
    <property type="entry name" value="HTH_LUXR_1"/>
    <property type="match status" value="1"/>
</dbReference>
<dbReference type="Gene3D" id="1.10.10.10">
    <property type="entry name" value="Winged helix-like DNA-binding domain superfamily/Winged helix DNA-binding domain"/>
    <property type="match status" value="1"/>
</dbReference>
<reference evidence="4 5" key="1">
    <citation type="submission" date="2016-06" db="EMBL/GenBank/DDBJ databases">
        <title>Genome sequencing of Cryobacterium arcticum PAMC 27867.</title>
        <authorList>
            <person name="Lee J."/>
            <person name="Kim O.-S."/>
        </authorList>
    </citation>
    <scope>NUCLEOTIDE SEQUENCE [LARGE SCALE GENOMIC DNA]</scope>
    <source>
        <strain evidence="4 5">PAMC 27867</strain>
    </source>
</reference>
<dbReference type="STRING" id="670052.PA27867_1321"/>
<protein>
    <recommendedName>
        <fullName evidence="3">HTH luxR-type domain-containing protein</fullName>
    </recommendedName>
</protein>
<feature type="domain" description="HTH luxR-type" evidence="3">
    <location>
        <begin position="796"/>
        <end position="861"/>
    </location>
</feature>
<gene>
    <name evidence="4" type="ORF">PA27867_1321</name>
</gene>
<dbReference type="PATRIC" id="fig|670052.7.peg.1373"/>
<dbReference type="SUPFAM" id="SSF48452">
    <property type="entry name" value="TPR-like"/>
    <property type="match status" value="1"/>
</dbReference>
<dbReference type="PROSITE" id="PS50043">
    <property type="entry name" value="HTH_LUXR_2"/>
    <property type="match status" value="1"/>
</dbReference>
<dbReference type="GO" id="GO:0006355">
    <property type="term" value="P:regulation of DNA-templated transcription"/>
    <property type="evidence" value="ECO:0007669"/>
    <property type="project" value="InterPro"/>
</dbReference>
<dbReference type="AlphaFoldDB" id="A0A1B1BIC1"/>
<dbReference type="RefSeq" id="WP_066594649.1">
    <property type="nucleotide sequence ID" value="NZ_CP016282.1"/>
</dbReference>
<dbReference type="PANTHER" id="PTHR43214">
    <property type="entry name" value="TWO-COMPONENT RESPONSE REGULATOR"/>
    <property type="match status" value="1"/>
</dbReference>
<dbReference type="KEGG" id="cart:PA27867_1321"/>
<organism evidence="4 5">
    <name type="scientific">Cryobacterium arcticum</name>
    <dbReference type="NCBI Taxonomy" id="670052"/>
    <lineage>
        <taxon>Bacteria</taxon>
        <taxon>Bacillati</taxon>
        <taxon>Actinomycetota</taxon>
        <taxon>Actinomycetes</taxon>
        <taxon>Micrococcales</taxon>
        <taxon>Microbacteriaceae</taxon>
        <taxon>Cryobacterium</taxon>
    </lineage>
</organism>
<dbReference type="InterPro" id="IPR027417">
    <property type="entry name" value="P-loop_NTPase"/>
</dbReference>
<dbReference type="Pfam" id="PF00196">
    <property type="entry name" value="GerE"/>
    <property type="match status" value="1"/>
</dbReference>
<evidence type="ECO:0000313" key="4">
    <source>
        <dbReference type="EMBL" id="ANP72283.1"/>
    </source>
</evidence>
<evidence type="ECO:0000256" key="1">
    <source>
        <dbReference type="ARBA" id="ARBA00023125"/>
    </source>
</evidence>
<dbReference type="CDD" id="cd06170">
    <property type="entry name" value="LuxR_C_like"/>
    <property type="match status" value="1"/>
</dbReference>
<dbReference type="SUPFAM" id="SSF46894">
    <property type="entry name" value="C-terminal effector domain of the bipartite response regulators"/>
    <property type="match status" value="1"/>
</dbReference>